<gene>
    <name evidence="3" type="ORF">G5C51_11470</name>
</gene>
<feature type="chain" id="PRO_5026276606" description="Secreted protein" evidence="2">
    <location>
        <begin position="29"/>
        <end position="96"/>
    </location>
</feature>
<evidence type="ECO:0008006" key="5">
    <source>
        <dbReference type="Google" id="ProtNLM"/>
    </source>
</evidence>
<dbReference type="Proteomes" id="UP000481583">
    <property type="component" value="Unassembled WGS sequence"/>
</dbReference>
<feature type="region of interest" description="Disordered" evidence="1">
    <location>
        <begin position="75"/>
        <end position="96"/>
    </location>
</feature>
<sequence length="96" mass="9659">MRAGIRRAAVLVATGMAATALMTVPANADGVNPEPESEGLLGQILSIGGLRDIGNMVDEVVDSVANVNDKTAEEVAAEEAAAEEQGAADAQPATVN</sequence>
<evidence type="ECO:0000313" key="3">
    <source>
        <dbReference type="EMBL" id="NGN64519.1"/>
    </source>
</evidence>
<evidence type="ECO:0000313" key="4">
    <source>
        <dbReference type="Proteomes" id="UP000481583"/>
    </source>
</evidence>
<evidence type="ECO:0000256" key="1">
    <source>
        <dbReference type="SAM" id="MobiDB-lite"/>
    </source>
</evidence>
<accession>A0A6G4TWZ1</accession>
<feature type="signal peptide" evidence="2">
    <location>
        <begin position="1"/>
        <end position="28"/>
    </location>
</feature>
<comment type="caution">
    <text evidence="3">The sequence shown here is derived from an EMBL/GenBank/DDBJ whole genome shotgun (WGS) entry which is preliminary data.</text>
</comment>
<proteinExistence type="predicted"/>
<dbReference type="AlphaFoldDB" id="A0A6G4TWZ1"/>
<dbReference type="RefSeq" id="WP_165235985.1">
    <property type="nucleotide sequence ID" value="NZ_JAAKZV010000036.1"/>
</dbReference>
<keyword evidence="2" id="KW-0732">Signal</keyword>
<keyword evidence="4" id="KW-1185">Reference proteome</keyword>
<feature type="compositionally biased region" description="Low complexity" evidence="1">
    <location>
        <begin position="83"/>
        <end position="96"/>
    </location>
</feature>
<evidence type="ECO:0000256" key="2">
    <source>
        <dbReference type="SAM" id="SignalP"/>
    </source>
</evidence>
<reference evidence="3 4" key="1">
    <citation type="submission" date="2020-02" db="EMBL/GenBank/DDBJ databases">
        <title>Whole-genome analyses of novel actinobacteria.</title>
        <authorList>
            <person name="Sahin N."/>
        </authorList>
    </citation>
    <scope>NUCLEOTIDE SEQUENCE [LARGE SCALE GENOMIC DNA]</scope>
    <source>
        <strain evidence="3 4">A7024</strain>
    </source>
</reference>
<dbReference type="EMBL" id="JAAKZV010000036">
    <property type="protein sequence ID" value="NGN64519.1"/>
    <property type="molecule type" value="Genomic_DNA"/>
</dbReference>
<organism evidence="3 4">
    <name type="scientific">Streptomyces coryli</name>
    <dbReference type="NCBI Taxonomy" id="1128680"/>
    <lineage>
        <taxon>Bacteria</taxon>
        <taxon>Bacillati</taxon>
        <taxon>Actinomycetota</taxon>
        <taxon>Actinomycetes</taxon>
        <taxon>Kitasatosporales</taxon>
        <taxon>Streptomycetaceae</taxon>
        <taxon>Streptomyces</taxon>
    </lineage>
</organism>
<protein>
    <recommendedName>
        <fullName evidence="5">Secreted protein</fullName>
    </recommendedName>
</protein>
<name>A0A6G4TWZ1_9ACTN</name>